<feature type="coiled-coil region" evidence="8">
    <location>
        <begin position="104"/>
        <end position="131"/>
    </location>
</feature>
<evidence type="ECO:0000256" key="8">
    <source>
        <dbReference type="SAM" id="Coils"/>
    </source>
</evidence>
<evidence type="ECO:0000313" key="10">
    <source>
        <dbReference type="EMBL" id="MFC4591619.1"/>
    </source>
</evidence>
<dbReference type="Gene3D" id="1.10.3210.10">
    <property type="entry name" value="Hypothetical protein af1432"/>
    <property type="match status" value="1"/>
</dbReference>
<dbReference type="InterPro" id="IPR006674">
    <property type="entry name" value="HD_domain"/>
</dbReference>
<evidence type="ECO:0000313" key="11">
    <source>
        <dbReference type="Proteomes" id="UP001595891"/>
    </source>
</evidence>
<sequence>MAELHALTKLPRIGWVLAGVANPESVSDHCFETAIIAYILAQQIDEPVELGKVLTMALFHEVGEVRLTDLPRRSSPYVREFKRKAEREAAVDILGDLAGEVLPLLDELHELKTLEARLVEAAEELQIIAAAMYYAKENQGDISEYRRDVARYDALGIVPAALVAEVVARRLGEYLGDRPYWELGYRRENQPPAKE</sequence>
<comment type="cofactor">
    <cofactor evidence="3">
        <name>Co(2+)</name>
        <dbReference type="ChEBI" id="CHEBI:48828"/>
    </cofactor>
</comment>
<evidence type="ECO:0000256" key="4">
    <source>
        <dbReference type="ARBA" id="ARBA00011738"/>
    </source>
</evidence>
<dbReference type="Pfam" id="PF13023">
    <property type="entry name" value="HD_3"/>
    <property type="match status" value="1"/>
</dbReference>
<comment type="catalytic activity">
    <reaction evidence="1">
        <text>a 2'-deoxyribonucleoside 5'-phosphate + H2O = a 2'-deoxyribonucleoside + phosphate</text>
        <dbReference type="Rhea" id="RHEA:36167"/>
        <dbReference type="ChEBI" id="CHEBI:15377"/>
        <dbReference type="ChEBI" id="CHEBI:18274"/>
        <dbReference type="ChEBI" id="CHEBI:43474"/>
        <dbReference type="ChEBI" id="CHEBI:65317"/>
        <dbReference type="EC" id="3.1.3.89"/>
    </reaction>
</comment>
<comment type="subunit">
    <text evidence="4">Homodimer.</text>
</comment>
<keyword evidence="7 10" id="KW-0378">Hydrolase</keyword>
<dbReference type="SUPFAM" id="SSF109604">
    <property type="entry name" value="HD-domain/PDEase-like"/>
    <property type="match status" value="1"/>
</dbReference>
<protein>
    <recommendedName>
        <fullName evidence="5">5'-deoxynucleotidase</fullName>
        <ecNumber evidence="5">3.1.3.89</ecNumber>
    </recommendedName>
</protein>
<gene>
    <name evidence="10" type="ORF">ACFO8L_36385</name>
</gene>
<name>A0ABV9ES38_9ACTN</name>
<evidence type="ECO:0000256" key="5">
    <source>
        <dbReference type="ARBA" id="ARBA00012964"/>
    </source>
</evidence>
<dbReference type="PANTHER" id="PTHR11845:SF13">
    <property type="entry name" value="5'-DEOXYNUCLEOTIDASE HDDC2"/>
    <property type="match status" value="1"/>
</dbReference>
<dbReference type="GO" id="GO:0016787">
    <property type="term" value="F:hydrolase activity"/>
    <property type="evidence" value="ECO:0007669"/>
    <property type="project" value="UniProtKB-KW"/>
</dbReference>
<evidence type="ECO:0000256" key="6">
    <source>
        <dbReference type="ARBA" id="ARBA00022723"/>
    </source>
</evidence>
<keyword evidence="11" id="KW-1185">Reference proteome</keyword>
<evidence type="ECO:0000256" key="1">
    <source>
        <dbReference type="ARBA" id="ARBA00001638"/>
    </source>
</evidence>
<dbReference type="InterPro" id="IPR039356">
    <property type="entry name" value="YfbR/HDDC2"/>
</dbReference>
<accession>A0ABV9ES38</accession>
<feature type="domain" description="HD/PDEase" evidence="9">
    <location>
        <begin position="22"/>
        <end position="137"/>
    </location>
</feature>
<reference evidence="11" key="1">
    <citation type="journal article" date="2019" name="Int. J. Syst. Evol. Microbiol.">
        <title>The Global Catalogue of Microorganisms (GCM) 10K type strain sequencing project: providing services to taxonomists for standard genome sequencing and annotation.</title>
        <authorList>
            <consortium name="The Broad Institute Genomics Platform"/>
            <consortium name="The Broad Institute Genome Sequencing Center for Infectious Disease"/>
            <person name="Wu L."/>
            <person name="Ma J."/>
        </authorList>
    </citation>
    <scope>NUCLEOTIDE SEQUENCE [LARGE SCALE GENOMIC DNA]</scope>
    <source>
        <strain evidence="11">CCUG 49560</strain>
    </source>
</reference>
<comment type="caution">
    <text evidence="10">The sequence shown here is derived from an EMBL/GenBank/DDBJ whole genome shotgun (WGS) entry which is preliminary data.</text>
</comment>
<organism evidence="10 11">
    <name type="scientific">Sphaerisporangium corydalis</name>
    <dbReference type="NCBI Taxonomy" id="1441875"/>
    <lineage>
        <taxon>Bacteria</taxon>
        <taxon>Bacillati</taxon>
        <taxon>Actinomycetota</taxon>
        <taxon>Actinomycetes</taxon>
        <taxon>Streptosporangiales</taxon>
        <taxon>Streptosporangiaceae</taxon>
        <taxon>Sphaerisporangium</taxon>
    </lineage>
</organism>
<dbReference type="Proteomes" id="UP001595891">
    <property type="component" value="Unassembled WGS sequence"/>
</dbReference>
<evidence type="ECO:0000256" key="7">
    <source>
        <dbReference type="ARBA" id="ARBA00022801"/>
    </source>
</evidence>
<dbReference type="SMART" id="SM00471">
    <property type="entry name" value="HDc"/>
    <property type="match status" value="1"/>
</dbReference>
<dbReference type="InterPro" id="IPR003607">
    <property type="entry name" value="HD/PDEase_dom"/>
</dbReference>
<comment type="cofactor">
    <cofactor evidence="2">
        <name>Mn(2+)</name>
        <dbReference type="ChEBI" id="CHEBI:29035"/>
    </cofactor>
</comment>
<keyword evidence="8" id="KW-0175">Coiled coil</keyword>
<evidence type="ECO:0000259" key="9">
    <source>
        <dbReference type="SMART" id="SM00471"/>
    </source>
</evidence>
<dbReference type="EMBL" id="JBHSFN010000035">
    <property type="protein sequence ID" value="MFC4591619.1"/>
    <property type="molecule type" value="Genomic_DNA"/>
</dbReference>
<dbReference type="EC" id="3.1.3.89" evidence="5"/>
<evidence type="ECO:0000256" key="2">
    <source>
        <dbReference type="ARBA" id="ARBA00001936"/>
    </source>
</evidence>
<evidence type="ECO:0000256" key="3">
    <source>
        <dbReference type="ARBA" id="ARBA00001941"/>
    </source>
</evidence>
<keyword evidence="6" id="KW-0479">Metal-binding</keyword>
<dbReference type="RefSeq" id="WP_262847022.1">
    <property type="nucleotide sequence ID" value="NZ_JANZYP010000056.1"/>
</dbReference>
<proteinExistence type="predicted"/>
<dbReference type="PANTHER" id="PTHR11845">
    <property type="entry name" value="5'-DEOXYNUCLEOTIDASE HDDC2"/>
    <property type="match status" value="1"/>
</dbReference>